<feature type="region of interest" description="Disordered" evidence="1">
    <location>
        <begin position="58"/>
        <end position="94"/>
    </location>
</feature>
<reference evidence="3" key="1">
    <citation type="journal article" date="2019" name="Int. J. Syst. Evol. Microbiol.">
        <title>The Global Catalogue of Microorganisms (GCM) 10K type strain sequencing project: providing services to taxonomists for standard genome sequencing and annotation.</title>
        <authorList>
            <consortium name="The Broad Institute Genomics Platform"/>
            <consortium name="The Broad Institute Genome Sequencing Center for Infectious Disease"/>
            <person name="Wu L."/>
            <person name="Ma J."/>
        </authorList>
    </citation>
    <scope>NUCLEOTIDE SEQUENCE [LARGE SCALE GENOMIC DNA]</scope>
    <source>
        <strain evidence="3">JCM 16929</strain>
    </source>
</reference>
<evidence type="ECO:0000313" key="3">
    <source>
        <dbReference type="Proteomes" id="UP001501490"/>
    </source>
</evidence>
<name>A0ABP7AZN5_9ACTN</name>
<sequence>MVVAGALVGHGCPGLTTVSGRTPAARPDGASVVARRGTGFGAGDALLISGVELPVRDGDDEVSVGVAGGADGDPDGPADEVEDGDGKAEDSDALGGGGVVGVVVRLDLVGDAVGVDDSVEEGAVEETGDGAAAPDRAADTVSALAQGSPATHRPPLGAAVMLSFVPAGAVHPTVATNVAATDLCAPELIAAGSVHVSFFVRAFSARPCFASSRLGVVTVA</sequence>
<accession>A0ABP7AZN5</accession>
<organism evidence="2 3">
    <name type="scientific">Microlunatus ginsengisoli</name>
    <dbReference type="NCBI Taxonomy" id="363863"/>
    <lineage>
        <taxon>Bacteria</taxon>
        <taxon>Bacillati</taxon>
        <taxon>Actinomycetota</taxon>
        <taxon>Actinomycetes</taxon>
        <taxon>Propionibacteriales</taxon>
        <taxon>Propionibacteriaceae</taxon>
        <taxon>Microlunatus</taxon>
    </lineage>
</organism>
<dbReference type="Proteomes" id="UP001501490">
    <property type="component" value="Unassembled WGS sequence"/>
</dbReference>
<protein>
    <submittedName>
        <fullName evidence="2">Uncharacterized protein</fullName>
    </submittedName>
</protein>
<comment type="caution">
    <text evidence="2">The sequence shown here is derived from an EMBL/GenBank/DDBJ whole genome shotgun (WGS) entry which is preliminary data.</text>
</comment>
<evidence type="ECO:0000313" key="2">
    <source>
        <dbReference type="EMBL" id="GAA3643697.1"/>
    </source>
</evidence>
<gene>
    <name evidence="2" type="ORF">GCM10022236_52910</name>
</gene>
<evidence type="ECO:0000256" key="1">
    <source>
        <dbReference type="SAM" id="MobiDB-lite"/>
    </source>
</evidence>
<keyword evidence="3" id="KW-1185">Reference proteome</keyword>
<proteinExistence type="predicted"/>
<dbReference type="EMBL" id="BAABAB010000057">
    <property type="protein sequence ID" value="GAA3643697.1"/>
    <property type="molecule type" value="Genomic_DNA"/>
</dbReference>
<feature type="compositionally biased region" description="Acidic residues" evidence="1">
    <location>
        <begin position="72"/>
        <end position="83"/>
    </location>
</feature>